<comment type="caution">
    <text evidence="1">The sequence shown here is derived from an EMBL/GenBank/DDBJ whole genome shotgun (WGS) entry which is preliminary data.</text>
</comment>
<keyword evidence="2" id="KW-1185">Reference proteome</keyword>
<sequence>MGADFEFGHDVRDIPSTSSLDYMYQTDHVWTPVVELVRRLSGLADLVFQCLSQFPPSLLLVVQEKRIARLHLRTWHLRSLDNWTVKDPHELALIRSSSLYSIWLSPAECLEPYAWPVERCPQVEAVYQMLTTKGLAPNLRDLRKCHYSEPVARDHPLIFRAEQSCENALGKETRLLPLRNLQLSRPCSSRSDMKRGEPFERRHVAEWRARIDMSALESLTLLAPLRQDAIESLSALRFPLLTSLSLHLRALREEDLEAVDYYKAARHFLSTLAQLKRLHLLGWNHGVVSLAGHDGNISGLPNHRLKRLWLAPVSHEYAADGHNLGPPPAKQQIIELGNRYPAVEDLSISVKRSIGDRDEVDRYRAIGGSFKMLKRLSLELDASPSRSVIRNRPPSGPAFATSHFQNSFGRKLAPGKLGRYYTNGHIMEAMVNAAVDSDLAKAIFHTIIQASCASGSTCQLKTMLLRARGFELFWIPHLLWDGSFWLAGSRSNLELDRWGRGLQRTYFLDNRGLGGTTIRELDIAFNRDRVGGIESDNLFWKIFAKLWPQAVTVGSDGWATKWKSWPLMTG</sequence>
<dbReference type="GeneID" id="87898394"/>
<organism evidence="1 2">
    <name type="scientific">Podospora bellae-mahoneyi</name>
    <dbReference type="NCBI Taxonomy" id="2093777"/>
    <lineage>
        <taxon>Eukaryota</taxon>
        <taxon>Fungi</taxon>
        <taxon>Dikarya</taxon>
        <taxon>Ascomycota</taxon>
        <taxon>Pezizomycotina</taxon>
        <taxon>Sordariomycetes</taxon>
        <taxon>Sordariomycetidae</taxon>
        <taxon>Sordariales</taxon>
        <taxon>Podosporaceae</taxon>
        <taxon>Podospora</taxon>
    </lineage>
</organism>
<proteinExistence type="predicted"/>
<protein>
    <submittedName>
        <fullName evidence="1">Uncharacterized protein</fullName>
    </submittedName>
</protein>
<reference evidence="1 2" key="1">
    <citation type="journal article" date="2023" name="bioRxiv">
        <title>High-quality genome assemblies of four members of thePodospora anserinaspecies complex.</title>
        <authorList>
            <person name="Ament-Velasquez S.L."/>
            <person name="Vogan A.A."/>
            <person name="Wallerman O."/>
            <person name="Hartmann F."/>
            <person name="Gautier V."/>
            <person name="Silar P."/>
            <person name="Giraud T."/>
            <person name="Johannesson H."/>
        </authorList>
    </citation>
    <scope>NUCLEOTIDE SEQUENCE [LARGE SCALE GENOMIC DNA]</scope>
    <source>
        <strain evidence="1 2">CBS 112042</strain>
    </source>
</reference>
<evidence type="ECO:0000313" key="1">
    <source>
        <dbReference type="EMBL" id="KAK4643644.1"/>
    </source>
</evidence>
<name>A0ABR0FKR3_9PEZI</name>
<dbReference type="Proteomes" id="UP001322138">
    <property type="component" value="Unassembled WGS sequence"/>
</dbReference>
<accession>A0ABR0FKR3</accession>
<dbReference type="RefSeq" id="XP_062732620.1">
    <property type="nucleotide sequence ID" value="XM_062878912.1"/>
</dbReference>
<gene>
    <name evidence="1" type="ORF">QC761_406380</name>
</gene>
<dbReference type="EMBL" id="JAFFGZ010000006">
    <property type="protein sequence ID" value="KAK4643644.1"/>
    <property type="molecule type" value="Genomic_DNA"/>
</dbReference>
<evidence type="ECO:0000313" key="2">
    <source>
        <dbReference type="Proteomes" id="UP001322138"/>
    </source>
</evidence>